<gene>
    <name evidence="1" type="ORF">BZS58_23475</name>
</gene>
<keyword evidence="1" id="KW-0808">Transferase</keyword>
<dbReference type="EMBL" id="AAHJPO010000275">
    <property type="protein sequence ID" value="EBW9062591.1"/>
    <property type="molecule type" value="Genomic_DNA"/>
</dbReference>
<evidence type="ECO:0000313" key="1">
    <source>
        <dbReference type="EMBL" id="EBW9062591.1"/>
    </source>
</evidence>
<comment type="caution">
    <text evidence="1">The sequence shown here is derived from an EMBL/GenBank/DDBJ whole genome shotgun (WGS) entry which is preliminary data.</text>
</comment>
<organism evidence="1">
    <name type="scientific">Salmonella enteritidis</name>
    <dbReference type="NCBI Taxonomy" id="149539"/>
    <lineage>
        <taxon>Bacteria</taxon>
        <taxon>Pseudomonadati</taxon>
        <taxon>Pseudomonadota</taxon>
        <taxon>Gammaproteobacteria</taxon>
        <taxon>Enterobacterales</taxon>
        <taxon>Enterobacteriaceae</taxon>
        <taxon>Salmonella</taxon>
    </lineage>
</organism>
<accession>A0A5W4NLG5</accession>
<name>A0A5W4NLG5_SALEN</name>
<reference evidence="1" key="1">
    <citation type="submission" date="2018-08" db="EMBL/GenBank/DDBJ databases">
        <authorList>
            <person name="Ashton P.M."/>
            <person name="Dallman T."/>
            <person name="Nair S."/>
            <person name="De Pinna E."/>
            <person name="Peters T."/>
            <person name="Grant K."/>
        </authorList>
    </citation>
    <scope>NUCLEOTIDE SEQUENCE</scope>
    <source>
        <strain evidence="1">235134</strain>
    </source>
</reference>
<dbReference type="AlphaFoldDB" id="A0A5W4NLG5"/>
<feature type="non-terminal residue" evidence="1">
    <location>
        <position position="1"/>
    </location>
</feature>
<sequence>IEIPRRDYLDHLAALRQQPLASRFWVPRTLFLPRK</sequence>
<protein>
    <submittedName>
        <fullName evidence="1">Leucyl/phenylalanyl-tRNA--protein transferase</fullName>
    </submittedName>
</protein>
<dbReference type="GO" id="GO:0016740">
    <property type="term" value="F:transferase activity"/>
    <property type="evidence" value="ECO:0007669"/>
    <property type="project" value="UniProtKB-KW"/>
</dbReference>
<proteinExistence type="predicted"/>